<feature type="region of interest" description="Disordered" evidence="1">
    <location>
        <begin position="592"/>
        <end position="616"/>
    </location>
</feature>
<feature type="domain" description="DUF3741" evidence="2">
    <location>
        <begin position="169"/>
        <end position="210"/>
    </location>
</feature>
<dbReference type="Gramene" id="Vigun01g153700.1.v1.2">
    <property type="protein sequence ID" value="Vigun01g153700.1.v1.2"/>
    <property type="gene ID" value="Vigun01g153700.v1.2"/>
</dbReference>
<feature type="domain" description="DUF4378" evidence="3">
    <location>
        <begin position="781"/>
        <end position="933"/>
    </location>
</feature>
<dbReference type="InterPro" id="IPR022212">
    <property type="entry name" value="DUF3741"/>
</dbReference>
<evidence type="ECO:0000256" key="1">
    <source>
        <dbReference type="SAM" id="MobiDB-lite"/>
    </source>
</evidence>
<dbReference type="PANTHER" id="PTHR46836:SF8">
    <property type="entry name" value="AFADIN"/>
    <property type="match status" value="1"/>
</dbReference>
<dbReference type="EMBL" id="CP039350">
    <property type="protein sequence ID" value="QCD97853.1"/>
    <property type="molecule type" value="Genomic_DNA"/>
</dbReference>
<protein>
    <recommendedName>
        <fullName evidence="7">DUF4378 domain-containing protein</fullName>
    </recommendedName>
</protein>
<dbReference type="InterPro" id="IPR032795">
    <property type="entry name" value="DUF3741-assoc"/>
</dbReference>
<dbReference type="Pfam" id="PF12552">
    <property type="entry name" value="DUF3741"/>
    <property type="match status" value="1"/>
</dbReference>
<dbReference type="InterPro" id="IPR025486">
    <property type="entry name" value="DUF4378"/>
</dbReference>
<dbReference type="AlphaFoldDB" id="A0A4D6MAK7"/>
<feature type="compositionally biased region" description="Polar residues" evidence="1">
    <location>
        <begin position="36"/>
        <end position="48"/>
    </location>
</feature>
<dbReference type="PANTHER" id="PTHR46836">
    <property type="entry name" value="AFADIN"/>
    <property type="match status" value="1"/>
</dbReference>
<evidence type="ECO:0000313" key="6">
    <source>
        <dbReference type="Proteomes" id="UP000501690"/>
    </source>
</evidence>
<dbReference type="Pfam" id="PF14309">
    <property type="entry name" value="DUF4378"/>
    <property type="match status" value="1"/>
</dbReference>
<feature type="region of interest" description="Disordered" evidence="1">
    <location>
        <begin position="484"/>
        <end position="519"/>
    </location>
</feature>
<evidence type="ECO:0000259" key="2">
    <source>
        <dbReference type="Pfam" id="PF12552"/>
    </source>
</evidence>
<feature type="domain" description="DUF3741" evidence="4">
    <location>
        <begin position="65"/>
        <end position="85"/>
    </location>
</feature>
<feature type="region of interest" description="Disordered" evidence="1">
    <location>
        <begin position="101"/>
        <end position="131"/>
    </location>
</feature>
<dbReference type="OrthoDB" id="1925259at2759"/>
<feature type="compositionally biased region" description="Basic residues" evidence="1">
    <location>
        <begin position="1"/>
        <end position="17"/>
    </location>
</feature>
<feature type="region of interest" description="Disordered" evidence="1">
    <location>
        <begin position="1"/>
        <end position="73"/>
    </location>
</feature>
<accession>A0A4D6MAK7</accession>
<evidence type="ECO:0000313" key="5">
    <source>
        <dbReference type="EMBL" id="QCD97853.1"/>
    </source>
</evidence>
<dbReference type="Proteomes" id="UP000501690">
    <property type="component" value="Linkage Group LG6"/>
</dbReference>
<keyword evidence="6" id="KW-1185">Reference proteome</keyword>
<evidence type="ECO:0000259" key="4">
    <source>
        <dbReference type="Pfam" id="PF14383"/>
    </source>
</evidence>
<proteinExistence type="predicted"/>
<gene>
    <name evidence="5" type="ORF">DEO72_LG6g2566</name>
</gene>
<reference evidence="5 6" key="1">
    <citation type="submission" date="2019-04" db="EMBL/GenBank/DDBJ databases">
        <title>An improved genome assembly and genetic linkage map for asparagus bean, Vigna unguiculata ssp. sesquipedialis.</title>
        <authorList>
            <person name="Xia Q."/>
            <person name="Zhang R."/>
            <person name="Dong Y."/>
        </authorList>
    </citation>
    <scope>NUCLEOTIDE SEQUENCE [LARGE SCALE GENOMIC DNA]</scope>
    <source>
        <tissue evidence="5">Leaf</tissue>
    </source>
</reference>
<feature type="compositionally biased region" description="Polar residues" evidence="1">
    <location>
        <begin position="603"/>
        <end position="616"/>
    </location>
</feature>
<evidence type="ECO:0000259" key="3">
    <source>
        <dbReference type="Pfam" id="PF14309"/>
    </source>
</evidence>
<organism evidence="5 6">
    <name type="scientific">Vigna unguiculata</name>
    <name type="common">Cowpea</name>
    <dbReference type="NCBI Taxonomy" id="3917"/>
    <lineage>
        <taxon>Eukaryota</taxon>
        <taxon>Viridiplantae</taxon>
        <taxon>Streptophyta</taxon>
        <taxon>Embryophyta</taxon>
        <taxon>Tracheophyta</taxon>
        <taxon>Spermatophyta</taxon>
        <taxon>Magnoliopsida</taxon>
        <taxon>eudicotyledons</taxon>
        <taxon>Gunneridae</taxon>
        <taxon>Pentapetalae</taxon>
        <taxon>rosids</taxon>
        <taxon>fabids</taxon>
        <taxon>Fabales</taxon>
        <taxon>Fabaceae</taxon>
        <taxon>Papilionoideae</taxon>
        <taxon>50 kb inversion clade</taxon>
        <taxon>NPAAA clade</taxon>
        <taxon>indigoferoid/millettioid clade</taxon>
        <taxon>Phaseoleae</taxon>
        <taxon>Vigna</taxon>
    </lineage>
</organism>
<dbReference type="Pfam" id="PF14383">
    <property type="entry name" value="VARLMGL"/>
    <property type="match status" value="1"/>
</dbReference>
<sequence>MQRPKGSKQVHRRRKLQRFSSDSGSCSDGVADGDSGSFQLGFGSSKQPFGTPMKKLLAEELSRETEPKRRAPGVIGRLMGLDGLPLQLPANKHHKHLSENHVKGTTPAAKTRRSGKLYGGRTSGRSSKNQQEFKDVFEVSEISNIENCRYSSQGSVKLKITDDEMSFVEQKFMDAKLRATYQDLPSSQDSHDTLEISNNDLLQKYFKRPDYLFKSHLDDLQGSPSESHFDHIRVTKSSDIENYEHGDLSPPGREIKGLNYSRSHQKHRDGYSSHVIRRQDIHSSPKSSELQFKGRNEPDAVPTRIVILKPNLGKVQKATKIGSSPCSSHTSLLDYGKYPKFSDSRFRDSELNQRKNLPDNAWHSRQNSLESREIAKEITSQMKNNLGNGSMLLSTSRFRGNTWDNSSCSFSGNESLEESEVTPATLGKPFYVSNTISPASCFSESFVTKEAKKRLSERWKMSLKSQQGHSVSRSGTLAEMLAKPDKEMKTANFDSSPSGEGLRDKLSNNGKPAGWVEPLGISSRDGWKDGCIGSLPRSKSLPASSTTSFGSPRTILRHEALHDDRFMIPKVAYKRERKKVVKGLDRRQCMNTRNLKSKKSRCSDPSNLEGNESSQDLNTIQNKVRCNLEEDLPKQEMLAAEIDGETTAVTEAVANVADENAVVSSESYIKEVSVGSSAENFVPLQTPVSGLESSCCKDADQPSPVSVLEPSFTDDLSSCSDCFESLSVDIQGLRMQLQLLKLESEEFVEGSALIQSDEDGGEAYSGISEDNGLLNGDSWESSYMIDVLSESGIDRAVPDAFLEVWHSLECPVSLSVFDELEKKYSDWSTCPRSERRLLFDRINWGIIDIYEQFVSAQSWVIPSRATNLCSSSKLIKSGLQDCLYRMLWSQGKVKDTTLGKVLVSELQWLNLRDDIDGIVSEVESLLLDDLVAEIAVT</sequence>
<feature type="region of interest" description="Disordered" evidence="1">
    <location>
        <begin position="262"/>
        <end position="296"/>
    </location>
</feature>
<name>A0A4D6MAK7_VIGUN</name>
<feature type="compositionally biased region" description="Basic and acidic residues" evidence="1">
    <location>
        <begin position="56"/>
        <end position="69"/>
    </location>
</feature>
<evidence type="ECO:0008006" key="7">
    <source>
        <dbReference type="Google" id="ProtNLM"/>
    </source>
</evidence>